<accession>O32894</accession>
<dbReference type="AlphaFoldDB" id="O32894"/>
<reference evidence="1" key="2">
    <citation type="submission" date="1997-08" db="EMBL/GenBank/DDBJ databases">
        <authorList>
            <person name="Hamlin N."/>
            <person name="Churcher C.M."/>
        </authorList>
    </citation>
    <scope>NUCLEOTIDE SEQUENCE</scope>
</reference>
<dbReference type="EMBL" id="Z98271">
    <property type="protein sequence ID" value="CAB11015.1"/>
    <property type="molecule type" value="Genomic_DNA"/>
</dbReference>
<organism evidence="1">
    <name type="scientific">Mycobacterium leprae</name>
    <dbReference type="NCBI Taxonomy" id="1769"/>
    <lineage>
        <taxon>Bacteria</taxon>
        <taxon>Bacillati</taxon>
        <taxon>Actinomycetota</taxon>
        <taxon>Actinomycetes</taxon>
        <taxon>Mycobacteriales</taxon>
        <taxon>Mycobacteriaceae</taxon>
        <taxon>Mycobacterium</taxon>
    </lineage>
</organism>
<gene>
    <name evidence="1" type="primary">MLCB1779.34</name>
</gene>
<reference evidence="1" key="3">
    <citation type="submission" date="1997-08" db="EMBL/GenBank/DDBJ databases">
        <authorList>
            <person name="Parkhill J."/>
            <person name="Barrell B.G."/>
            <person name="Rajandream M.A."/>
        </authorList>
    </citation>
    <scope>NUCLEOTIDE SEQUENCE</scope>
</reference>
<evidence type="ECO:0000313" key="1">
    <source>
        <dbReference type="EMBL" id="CAB11015.1"/>
    </source>
</evidence>
<reference evidence="1" key="1">
    <citation type="journal article" date="1993" name="Mol. Microbiol.">
        <title>Use of an ordered cosmid library to deduce the genomic organization of Mycobacterium leprae.</title>
        <authorList>
            <person name="Eiglmeier K."/>
            <person name="Honore N."/>
            <person name="Woods S.A."/>
            <person name="Caudron B."/>
            <person name="Cole S.T."/>
        </authorList>
    </citation>
    <scope>NUCLEOTIDE SEQUENCE</scope>
</reference>
<name>O32894_MYCLR</name>
<sequence>MSLIHNMLDKPCFFEQVRQLDSVIIMQRMMIHFSIEFLGQGAAFLGNISENMRKFTFHLHVTDVDRLSWFSREVLHLGQAEFGCSQQ</sequence>
<protein>
    <submittedName>
        <fullName evidence="1">Uncharacterized protein</fullName>
    </submittedName>
</protein>
<dbReference type="PIR" id="T45322">
    <property type="entry name" value="T45322"/>
</dbReference>
<proteinExistence type="predicted"/>